<dbReference type="EMBL" id="JAIVGD010000028">
    <property type="protein sequence ID" value="KAH0739257.1"/>
    <property type="molecule type" value="Genomic_DNA"/>
</dbReference>
<keyword evidence="1" id="KW-1133">Transmembrane helix</keyword>
<dbReference type="Proteomes" id="UP000826656">
    <property type="component" value="Unassembled WGS sequence"/>
</dbReference>
<organism evidence="2 3">
    <name type="scientific">Solanum tuberosum</name>
    <name type="common">Potato</name>
    <dbReference type="NCBI Taxonomy" id="4113"/>
    <lineage>
        <taxon>Eukaryota</taxon>
        <taxon>Viridiplantae</taxon>
        <taxon>Streptophyta</taxon>
        <taxon>Embryophyta</taxon>
        <taxon>Tracheophyta</taxon>
        <taxon>Spermatophyta</taxon>
        <taxon>Magnoliopsida</taxon>
        <taxon>eudicotyledons</taxon>
        <taxon>Gunneridae</taxon>
        <taxon>Pentapetalae</taxon>
        <taxon>asterids</taxon>
        <taxon>lamiids</taxon>
        <taxon>Solanales</taxon>
        <taxon>Solanaceae</taxon>
        <taxon>Solanoideae</taxon>
        <taxon>Solaneae</taxon>
        <taxon>Solanum</taxon>
    </lineage>
</organism>
<comment type="caution">
    <text evidence="2">The sequence shown here is derived from an EMBL/GenBank/DDBJ whole genome shotgun (WGS) entry which is preliminary data.</text>
</comment>
<keyword evidence="1" id="KW-0472">Membrane</keyword>
<evidence type="ECO:0000313" key="2">
    <source>
        <dbReference type="EMBL" id="KAH0739257.1"/>
    </source>
</evidence>
<proteinExistence type="predicted"/>
<name>A0ABQ7TX17_SOLTU</name>
<feature type="transmembrane region" description="Helical" evidence="1">
    <location>
        <begin position="16"/>
        <end position="37"/>
    </location>
</feature>
<sequence length="82" mass="9522">MYWNISESFLFSTFCYPFFGVVIFFSQFFNVLSGVIFRSLSLEVRCLWLLAHSRGLPTSTWFRCPIAPGLELRPPYRGEKSG</sequence>
<protein>
    <submittedName>
        <fullName evidence="2">Uncharacterized protein</fullName>
    </submittedName>
</protein>
<keyword evidence="3" id="KW-1185">Reference proteome</keyword>
<gene>
    <name evidence="2" type="ORF">KY290_037962</name>
</gene>
<keyword evidence="1" id="KW-0812">Transmembrane</keyword>
<evidence type="ECO:0000256" key="1">
    <source>
        <dbReference type="SAM" id="Phobius"/>
    </source>
</evidence>
<reference evidence="2 3" key="1">
    <citation type="journal article" date="2021" name="bioRxiv">
        <title>Chromosome-scale and haplotype-resolved genome assembly of a tetraploid potato cultivar.</title>
        <authorList>
            <person name="Sun H."/>
            <person name="Jiao W.-B."/>
            <person name="Krause K."/>
            <person name="Campoy J.A."/>
            <person name="Goel M."/>
            <person name="Folz-Donahue K."/>
            <person name="Kukat C."/>
            <person name="Huettel B."/>
            <person name="Schneeberger K."/>
        </authorList>
    </citation>
    <scope>NUCLEOTIDE SEQUENCE [LARGE SCALE GENOMIC DNA]</scope>
    <source>
        <strain evidence="2">SolTubOtavaFocal</strain>
        <tissue evidence="2">Leaves</tissue>
    </source>
</reference>
<accession>A0ABQ7TX17</accession>
<evidence type="ECO:0000313" key="3">
    <source>
        <dbReference type="Proteomes" id="UP000826656"/>
    </source>
</evidence>